<evidence type="ECO:0000313" key="2">
    <source>
        <dbReference type="Proteomes" id="UP000003163"/>
    </source>
</evidence>
<evidence type="ECO:0000313" key="1">
    <source>
        <dbReference type="EMBL" id="EJW01469.1"/>
    </source>
</evidence>
<dbReference type="VEuPathDB" id="MicrosporidiaDB:EDEG_03945"/>
<dbReference type="Proteomes" id="UP000003163">
    <property type="component" value="Unassembled WGS sequence"/>
</dbReference>
<accession>J9D1L5</accession>
<organism evidence="1 2">
    <name type="scientific">Edhazardia aedis (strain USNM 41457)</name>
    <name type="common">Microsporidian parasite</name>
    <dbReference type="NCBI Taxonomy" id="1003232"/>
    <lineage>
        <taxon>Eukaryota</taxon>
        <taxon>Fungi</taxon>
        <taxon>Fungi incertae sedis</taxon>
        <taxon>Microsporidia</taxon>
        <taxon>Edhazardia</taxon>
    </lineage>
</organism>
<dbReference type="HOGENOM" id="CLU_1835149_0_0_1"/>
<reference evidence="2" key="2">
    <citation type="submission" date="2015-07" db="EMBL/GenBank/DDBJ databases">
        <title>Contrasting host-pathogen interactions and genome evolution in two generalist and specialist microsporidian pathogens of mosquitoes.</title>
        <authorList>
            <consortium name="The Broad Institute Genomics Platform"/>
            <consortium name="The Broad Institute Genome Sequencing Center for Infectious Disease"/>
            <person name="Cuomo C.A."/>
            <person name="Sanscrainte N.D."/>
            <person name="Goldberg J.M."/>
            <person name="Heiman D."/>
            <person name="Young S."/>
            <person name="Zeng Q."/>
            <person name="Becnel J.J."/>
            <person name="Birren B.W."/>
        </authorList>
    </citation>
    <scope>NUCLEOTIDE SEQUENCE [LARGE SCALE GENOMIC DNA]</scope>
    <source>
        <strain evidence="2">USNM 41457</strain>
    </source>
</reference>
<dbReference type="OrthoDB" id="5534248at2759"/>
<dbReference type="InParanoid" id="J9D1L5"/>
<dbReference type="STRING" id="1003232.J9D1L5"/>
<comment type="caution">
    <text evidence="1">The sequence shown here is derived from an EMBL/GenBank/DDBJ whole genome shotgun (WGS) entry which is preliminary data.</text>
</comment>
<reference evidence="1 2" key="1">
    <citation type="submission" date="2011-08" db="EMBL/GenBank/DDBJ databases">
        <authorList>
            <person name="Liu Z.J."/>
            <person name="Shi F.L."/>
            <person name="Lu J.Q."/>
            <person name="Li M."/>
            <person name="Wang Z.L."/>
        </authorList>
    </citation>
    <scope>NUCLEOTIDE SEQUENCE [LARGE SCALE GENOMIC DNA]</scope>
    <source>
        <strain evidence="1 2">USNM 41457</strain>
    </source>
</reference>
<dbReference type="OMA" id="RIDCVAL"/>
<dbReference type="EMBL" id="AFBI03000153">
    <property type="protein sequence ID" value="EJW01469.1"/>
    <property type="molecule type" value="Genomic_DNA"/>
</dbReference>
<name>J9D1L5_EDHAE</name>
<gene>
    <name evidence="1" type="ORF">EDEG_03945</name>
</gene>
<proteinExistence type="predicted"/>
<sequence>MHYTVVAILIKKEVIHFVKEYVYLGMNFNEMLSYEVMTKYRVEKARRYVYTLKNTLTNKRVPLEYKSMLIKSVLYPSTAYGYEIYGMSLERLKKVGSILRSALGIILHRTNYCRSRALQEIDLRPVAKSTSMARARLAIK</sequence>
<protein>
    <submittedName>
        <fullName evidence="1">Uncharacterized protein</fullName>
    </submittedName>
</protein>
<dbReference type="AlphaFoldDB" id="J9D1L5"/>
<keyword evidence="2" id="KW-1185">Reference proteome</keyword>